<accession>A0A4U8UEW8</accession>
<organism evidence="2 3">
    <name type="scientific">Helicobacter apodemus</name>
    <dbReference type="NCBI Taxonomy" id="135569"/>
    <lineage>
        <taxon>Bacteria</taxon>
        <taxon>Pseudomonadati</taxon>
        <taxon>Campylobacterota</taxon>
        <taxon>Epsilonproteobacteria</taxon>
        <taxon>Campylobacterales</taxon>
        <taxon>Helicobacteraceae</taxon>
        <taxon>Helicobacter</taxon>
    </lineage>
</organism>
<feature type="transmembrane region" description="Helical" evidence="1">
    <location>
        <begin position="30"/>
        <end position="56"/>
    </location>
</feature>
<evidence type="ECO:0000256" key="1">
    <source>
        <dbReference type="SAM" id="Phobius"/>
    </source>
</evidence>
<reference evidence="2 3" key="1">
    <citation type="journal article" date="2014" name="Genome Announc.">
        <title>Draft genome sequences of eight enterohepatic helicobacter species isolated from both laboratory and wild rodents.</title>
        <authorList>
            <person name="Sheh A."/>
            <person name="Shen Z."/>
            <person name="Fox J.G."/>
        </authorList>
    </citation>
    <scope>NUCLEOTIDE SEQUENCE [LARGE SCALE GENOMIC DNA]</scope>
    <source>
        <strain evidence="2 3">MIT-03-7007</strain>
    </source>
</reference>
<comment type="caution">
    <text evidence="2">The sequence shown here is derived from an EMBL/GenBank/DDBJ whole genome shotgun (WGS) entry which is preliminary data.</text>
</comment>
<gene>
    <name evidence="2" type="ORF">LS72_006110</name>
</gene>
<keyword evidence="1" id="KW-0812">Transmembrane</keyword>
<evidence type="ECO:0000313" key="3">
    <source>
        <dbReference type="Proteomes" id="UP000029920"/>
    </source>
</evidence>
<dbReference type="EMBL" id="JRPC02000014">
    <property type="protein sequence ID" value="TLE15653.1"/>
    <property type="molecule type" value="Genomic_DNA"/>
</dbReference>
<proteinExistence type="predicted"/>
<keyword evidence="1" id="KW-1133">Transmembrane helix</keyword>
<sequence length="62" mass="7129">MFEIFLVALQILFIALKLIGKINWSWFLVLIPLIIYLVFYLFLFTLMGGFLIGLGISLSSIM</sequence>
<dbReference type="InterPro" id="IPR019396">
    <property type="entry name" value="TM_Fragile-X-F-assoc"/>
</dbReference>
<evidence type="ECO:0000313" key="2">
    <source>
        <dbReference type="EMBL" id="TLE15653.1"/>
    </source>
</evidence>
<keyword evidence="1" id="KW-0472">Membrane</keyword>
<dbReference type="Pfam" id="PF10269">
    <property type="entry name" value="Tmemb_185A"/>
    <property type="match status" value="1"/>
</dbReference>
<keyword evidence="3" id="KW-1185">Reference proteome</keyword>
<name>A0A4U8UEW8_9HELI</name>
<dbReference type="RefSeq" id="WP_034554688.1">
    <property type="nucleotide sequence ID" value="NZ_JRPC02000014.1"/>
</dbReference>
<protein>
    <submittedName>
        <fullName evidence="2">Uncharacterized protein</fullName>
    </submittedName>
</protein>
<dbReference type="AlphaFoldDB" id="A0A4U8UEW8"/>
<dbReference type="Proteomes" id="UP000029920">
    <property type="component" value="Unassembled WGS sequence"/>
</dbReference>